<feature type="transmembrane region" description="Helical" evidence="2">
    <location>
        <begin position="53"/>
        <end position="74"/>
    </location>
</feature>
<proteinExistence type="inferred from homology"/>
<evidence type="ECO:0000313" key="3">
    <source>
        <dbReference type="EMBL" id="ADI39306.1"/>
    </source>
</evidence>
<dbReference type="Pfam" id="PF02325">
    <property type="entry name" value="CCB3_YggT"/>
    <property type="match status" value="1"/>
</dbReference>
<accession>D6YTB1</accession>
<dbReference type="PANTHER" id="PTHR33219">
    <property type="entry name" value="YLMG HOMOLOG PROTEIN 2, CHLOROPLASTIC"/>
    <property type="match status" value="1"/>
</dbReference>
<dbReference type="EMBL" id="CP001928">
    <property type="protein sequence ID" value="ADI39306.1"/>
    <property type="molecule type" value="Genomic_DNA"/>
</dbReference>
<evidence type="ECO:0000313" key="4">
    <source>
        <dbReference type="Proteomes" id="UP000001505"/>
    </source>
</evidence>
<dbReference type="GO" id="GO:0016020">
    <property type="term" value="C:membrane"/>
    <property type="evidence" value="ECO:0007669"/>
    <property type="project" value="InterPro"/>
</dbReference>
<evidence type="ECO:0000256" key="2">
    <source>
        <dbReference type="SAM" id="Phobius"/>
    </source>
</evidence>
<dbReference type="eggNOG" id="COG0762">
    <property type="taxonomic scope" value="Bacteria"/>
</dbReference>
<dbReference type="PANTHER" id="PTHR33219:SF14">
    <property type="entry name" value="PROTEIN COFACTOR ASSEMBLY OF COMPLEX C SUBUNIT B CCB3, CHLOROPLASTIC-RELATED"/>
    <property type="match status" value="1"/>
</dbReference>
<keyword evidence="4" id="KW-1185">Reference proteome</keyword>
<reference evidence="3 4" key="1">
    <citation type="journal article" date="2010" name="PLoS ONE">
        <title>The Waddlia genome: a window into chlamydial biology.</title>
        <authorList>
            <person name="Bertelli C."/>
            <person name="Collyn F."/>
            <person name="Croxatto A."/>
            <person name="Ruckert C."/>
            <person name="Polkinghorne A."/>
            <person name="Kebbi-Beghdadi C."/>
            <person name="Goesmann A."/>
            <person name="Vaughan L."/>
            <person name="Greub G."/>
        </authorList>
    </citation>
    <scope>NUCLEOTIDE SEQUENCE [LARGE SCALE GENOMIC DNA]</scope>
    <source>
        <strain evidence="4">ATCC VR-1470 / WSU 86-1044</strain>
    </source>
</reference>
<keyword evidence="2" id="KW-0812">Transmembrane</keyword>
<dbReference type="OrthoDB" id="283553at2"/>
<organism evidence="3 4">
    <name type="scientific">Waddlia chondrophila (strain ATCC VR-1470 / WSU 86-1044)</name>
    <dbReference type="NCBI Taxonomy" id="716544"/>
    <lineage>
        <taxon>Bacteria</taxon>
        <taxon>Pseudomonadati</taxon>
        <taxon>Chlamydiota</taxon>
        <taxon>Chlamydiia</taxon>
        <taxon>Parachlamydiales</taxon>
        <taxon>Waddliaceae</taxon>
        <taxon>Waddlia</taxon>
    </lineage>
</organism>
<dbReference type="KEGG" id="wch:wcw_1973"/>
<evidence type="ECO:0000256" key="1">
    <source>
        <dbReference type="ARBA" id="ARBA00010894"/>
    </source>
</evidence>
<sequence length="87" mass="10584">MMLILLIDRIFLVYMIMLFVRILGSWLPELNEYKFMQFVRYYTDPYLNVFRQIIPPLGMIDFSPIVAFLCLGIIEHFTKWLAYTLFY</sequence>
<dbReference type="HOGENOM" id="CLU_136788_4_0_0"/>
<gene>
    <name evidence="3" type="ordered locus">wcw_1973</name>
</gene>
<dbReference type="AlphaFoldDB" id="D6YTB1"/>
<keyword evidence="2" id="KW-1133">Transmembrane helix</keyword>
<keyword evidence="2" id="KW-0472">Membrane</keyword>
<protein>
    <submittedName>
        <fullName evidence="3">Putative membrane protein</fullName>
    </submittedName>
</protein>
<comment type="similarity">
    <text evidence="1">Belongs to the YggT family.</text>
</comment>
<dbReference type="InterPro" id="IPR003425">
    <property type="entry name" value="CCB3/YggT"/>
</dbReference>
<feature type="transmembrane region" description="Helical" evidence="2">
    <location>
        <begin position="7"/>
        <end position="27"/>
    </location>
</feature>
<name>D6YTB1_WADCW</name>
<dbReference type="Proteomes" id="UP000001505">
    <property type="component" value="Chromosome"/>
</dbReference>
<dbReference type="STRING" id="716544.wcw_1973"/>